<dbReference type="InterPro" id="IPR039968">
    <property type="entry name" value="BcerS-like"/>
</dbReference>
<evidence type="ECO:0000313" key="1">
    <source>
        <dbReference type="EMBL" id="GAA1801049.1"/>
    </source>
</evidence>
<reference evidence="1 2" key="1">
    <citation type="journal article" date="2019" name="Int. J. Syst. Evol. Microbiol.">
        <title>The Global Catalogue of Microorganisms (GCM) 10K type strain sequencing project: providing services to taxonomists for standard genome sequencing and annotation.</title>
        <authorList>
            <consortium name="The Broad Institute Genomics Platform"/>
            <consortium name="The Broad Institute Genome Sequencing Center for Infectious Disease"/>
            <person name="Wu L."/>
            <person name="Ma J."/>
        </authorList>
    </citation>
    <scope>NUCLEOTIDE SEQUENCE [LARGE SCALE GENOMIC DNA]</scope>
    <source>
        <strain evidence="1 2">JCM 15592</strain>
    </source>
</reference>
<dbReference type="PANTHER" id="PTHR41368:SF1">
    <property type="entry name" value="PROTEIN YGHO"/>
    <property type="match status" value="1"/>
</dbReference>
<dbReference type="PANTHER" id="PTHR41368">
    <property type="entry name" value="PROTEIN YGHO"/>
    <property type="match status" value="1"/>
</dbReference>
<dbReference type="InterPro" id="IPR016181">
    <property type="entry name" value="Acyl_CoA_acyltransferase"/>
</dbReference>
<dbReference type="Gene3D" id="3.40.630.30">
    <property type="match status" value="1"/>
</dbReference>
<dbReference type="SUPFAM" id="SSF55729">
    <property type="entry name" value="Acyl-CoA N-acyltransferases (Nat)"/>
    <property type="match status" value="1"/>
</dbReference>
<evidence type="ECO:0008006" key="3">
    <source>
        <dbReference type="Google" id="ProtNLM"/>
    </source>
</evidence>
<name>A0ABN2LW43_9MICO</name>
<protein>
    <recommendedName>
        <fullName evidence="3">N-acetyltransferase domain-containing protein</fullName>
    </recommendedName>
</protein>
<proteinExistence type="predicted"/>
<organism evidence="1 2">
    <name type="scientific">Nostocoides veronense</name>
    <dbReference type="NCBI Taxonomy" id="330836"/>
    <lineage>
        <taxon>Bacteria</taxon>
        <taxon>Bacillati</taxon>
        <taxon>Actinomycetota</taxon>
        <taxon>Actinomycetes</taxon>
        <taxon>Micrococcales</taxon>
        <taxon>Intrasporangiaceae</taxon>
        <taxon>Nostocoides</taxon>
    </lineage>
</organism>
<evidence type="ECO:0000313" key="2">
    <source>
        <dbReference type="Proteomes" id="UP001499938"/>
    </source>
</evidence>
<dbReference type="Proteomes" id="UP001499938">
    <property type="component" value="Unassembled WGS sequence"/>
</dbReference>
<comment type="caution">
    <text evidence="1">The sequence shown here is derived from an EMBL/GenBank/DDBJ whole genome shotgun (WGS) entry which is preliminary data.</text>
</comment>
<dbReference type="RefSeq" id="WP_344086118.1">
    <property type="nucleotide sequence ID" value="NZ_BAAAPO010000042.1"/>
</dbReference>
<keyword evidence="2" id="KW-1185">Reference proteome</keyword>
<gene>
    <name evidence="1" type="ORF">GCM10009811_25960</name>
</gene>
<sequence length="372" mass="41609">MSRIEIRRVLTEEQFDAFVEVPLRLHGSQHYVPILKPQLRAWWTGRHPQARFGPVAYYLALRDGIPVGRTCVHHNPAMDDRLEADTQLFGLTEFADAEVLGALLGQAERDGRAAARTSLLGPVALLPNQTGGVITSGFDERGFMDSPWNPPNYPQAYESLGYTRCFEGATWICEGYDGLDPGDVFRFDDARLAAEGLRVEPANRWRLGRDLEAMRTVLNGAFAALPYYTQISADDLAAQTDGLAFLLDESLFLRLTQHGRTVAFVLCVPDVSRFMMARGGRLGPRDQVALLATKRRYREDAILIIKGTDPSAQGRGYLTLLSQELLRNLQAGGYQRLRSTFVEDANAASAAQYERMGGRPLHRTTFYRKDIR</sequence>
<accession>A0ABN2LW43</accession>
<dbReference type="EMBL" id="BAAAPO010000042">
    <property type="protein sequence ID" value="GAA1801049.1"/>
    <property type="molecule type" value="Genomic_DNA"/>
</dbReference>